<dbReference type="RefSeq" id="WP_230779896.1">
    <property type="nucleotide sequence ID" value="NZ_JAJNCT010000030.1"/>
</dbReference>
<dbReference type="AlphaFoldDB" id="A0AAW4Y2L2"/>
<dbReference type="EMBL" id="JAJNCT010000030">
    <property type="protein sequence ID" value="MCD2167640.1"/>
    <property type="molecule type" value="Genomic_DNA"/>
</dbReference>
<gene>
    <name evidence="3" type="ORF">LPW39_21200</name>
</gene>
<dbReference type="InterPro" id="IPR005064">
    <property type="entry name" value="BUG"/>
</dbReference>
<comment type="similarity">
    <text evidence="1">Belongs to the UPF0065 (bug) family.</text>
</comment>
<sequence>MKRRQCASTLLALGTMPWATFAQPRLSTRHIRVVVPFGPGGVADLTVRIVVQRMGELLGGQPIVVDNRPGAGGVVAAEQVARTAPDGHVLLLMSNANAVAETLFASLPYSAVRDFAPISLLGSFDLAVLVAHTSAIDSLQTLAEQALARPGQLNIGTSYPGSTQHLAAELLKTTLGLDVQIVPFNSSAPLANALRGQQIDAAVDTLAPSLPHIQGKLLRAAAVMGAQRSPLLPQVPTVAESMPAAKGFEVASWNALAAPAGTPVATITRLSDVTNAALASPSVQHQLQRLGIGARGSTPAQQAALLQSEIQRWATVIERAGIAKH</sequence>
<dbReference type="SUPFAM" id="SSF53850">
    <property type="entry name" value="Periplasmic binding protein-like II"/>
    <property type="match status" value="1"/>
</dbReference>
<dbReference type="PANTHER" id="PTHR42928">
    <property type="entry name" value="TRICARBOXYLATE-BINDING PROTEIN"/>
    <property type="match status" value="1"/>
</dbReference>
<feature type="signal peptide" evidence="2">
    <location>
        <begin position="1"/>
        <end position="22"/>
    </location>
</feature>
<evidence type="ECO:0000256" key="1">
    <source>
        <dbReference type="ARBA" id="ARBA00006987"/>
    </source>
</evidence>
<proteinExistence type="inferred from homology"/>
<protein>
    <submittedName>
        <fullName evidence="3">Tripartite tricarboxylate transporter substrate binding protein</fullName>
    </submittedName>
</protein>
<dbReference type="InterPro" id="IPR042100">
    <property type="entry name" value="Bug_dom1"/>
</dbReference>
<keyword evidence="2" id="KW-0732">Signal</keyword>
<evidence type="ECO:0000313" key="4">
    <source>
        <dbReference type="Proteomes" id="UP001199260"/>
    </source>
</evidence>
<dbReference type="Gene3D" id="3.40.190.10">
    <property type="entry name" value="Periplasmic binding protein-like II"/>
    <property type="match status" value="1"/>
</dbReference>
<dbReference type="Pfam" id="PF03401">
    <property type="entry name" value="TctC"/>
    <property type="match status" value="1"/>
</dbReference>
<dbReference type="PANTHER" id="PTHR42928:SF5">
    <property type="entry name" value="BLR1237 PROTEIN"/>
    <property type="match status" value="1"/>
</dbReference>
<organism evidence="3 4">
    <name type="scientific">Comamonas koreensis</name>
    <dbReference type="NCBI Taxonomy" id="160825"/>
    <lineage>
        <taxon>Bacteria</taxon>
        <taxon>Pseudomonadati</taxon>
        <taxon>Pseudomonadota</taxon>
        <taxon>Betaproteobacteria</taxon>
        <taxon>Burkholderiales</taxon>
        <taxon>Comamonadaceae</taxon>
        <taxon>Comamonas</taxon>
    </lineage>
</organism>
<evidence type="ECO:0000256" key="2">
    <source>
        <dbReference type="SAM" id="SignalP"/>
    </source>
</evidence>
<evidence type="ECO:0000313" key="3">
    <source>
        <dbReference type="EMBL" id="MCD2167640.1"/>
    </source>
</evidence>
<reference evidence="3 4" key="1">
    <citation type="submission" date="2021-11" db="EMBL/GenBank/DDBJ databases">
        <title>Genome sequence.</title>
        <authorList>
            <person name="Sun Q."/>
        </authorList>
    </citation>
    <scope>NUCLEOTIDE SEQUENCE [LARGE SCALE GENOMIC DNA]</scope>
    <source>
        <strain evidence="3 4">KCTC 12005</strain>
    </source>
</reference>
<dbReference type="Gene3D" id="3.40.190.150">
    <property type="entry name" value="Bordetella uptake gene, domain 1"/>
    <property type="match status" value="1"/>
</dbReference>
<feature type="chain" id="PRO_5043655336" evidence="2">
    <location>
        <begin position="23"/>
        <end position="325"/>
    </location>
</feature>
<keyword evidence="4" id="KW-1185">Reference proteome</keyword>
<dbReference type="PIRSF" id="PIRSF017082">
    <property type="entry name" value="YflP"/>
    <property type="match status" value="1"/>
</dbReference>
<dbReference type="Proteomes" id="UP001199260">
    <property type="component" value="Unassembled WGS sequence"/>
</dbReference>
<accession>A0AAW4Y2L2</accession>
<comment type="caution">
    <text evidence="3">The sequence shown here is derived from an EMBL/GenBank/DDBJ whole genome shotgun (WGS) entry which is preliminary data.</text>
</comment>
<name>A0AAW4Y2L2_9BURK</name>